<dbReference type="EMBL" id="CP039690">
    <property type="protein sequence ID" value="QCI67049.1"/>
    <property type="molecule type" value="Genomic_DNA"/>
</dbReference>
<gene>
    <name evidence="9" type="ORF">E8M01_24075</name>
</gene>
<dbReference type="InterPro" id="IPR003400">
    <property type="entry name" value="ExbD"/>
</dbReference>
<evidence type="ECO:0000256" key="5">
    <source>
        <dbReference type="ARBA" id="ARBA00022989"/>
    </source>
</evidence>
<dbReference type="KEGG" id="pstg:E8M01_24075"/>
<keyword evidence="5 8" id="KW-1133">Transmembrane helix</keyword>
<keyword evidence="10" id="KW-1185">Reference proteome</keyword>
<dbReference type="Pfam" id="PF02472">
    <property type="entry name" value="ExbD"/>
    <property type="match status" value="1"/>
</dbReference>
<dbReference type="GO" id="GO:0022857">
    <property type="term" value="F:transmembrane transporter activity"/>
    <property type="evidence" value="ECO:0007669"/>
    <property type="project" value="InterPro"/>
</dbReference>
<evidence type="ECO:0000256" key="6">
    <source>
        <dbReference type="ARBA" id="ARBA00023136"/>
    </source>
</evidence>
<dbReference type="Proteomes" id="UP000298781">
    <property type="component" value="Chromosome"/>
</dbReference>
<dbReference type="Gene3D" id="3.30.420.270">
    <property type="match status" value="1"/>
</dbReference>
<keyword evidence="4 7" id="KW-0812">Transmembrane</keyword>
<evidence type="ECO:0000256" key="7">
    <source>
        <dbReference type="RuleBase" id="RU003879"/>
    </source>
</evidence>
<keyword evidence="6 8" id="KW-0472">Membrane</keyword>
<comment type="similarity">
    <text evidence="2 7">Belongs to the ExbD/TolR family.</text>
</comment>
<evidence type="ECO:0000256" key="2">
    <source>
        <dbReference type="ARBA" id="ARBA00005811"/>
    </source>
</evidence>
<evidence type="ECO:0000256" key="3">
    <source>
        <dbReference type="ARBA" id="ARBA00022475"/>
    </source>
</evidence>
<dbReference type="GO" id="GO:0005886">
    <property type="term" value="C:plasma membrane"/>
    <property type="evidence" value="ECO:0007669"/>
    <property type="project" value="UniProtKB-SubCell"/>
</dbReference>
<accession>A0A4D7B093</accession>
<evidence type="ECO:0000256" key="1">
    <source>
        <dbReference type="ARBA" id="ARBA00004162"/>
    </source>
</evidence>
<keyword evidence="7" id="KW-0813">Transport</keyword>
<evidence type="ECO:0000256" key="4">
    <source>
        <dbReference type="ARBA" id="ARBA00022692"/>
    </source>
</evidence>
<sequence>MAFGSDPSPGDEFAPLADINVTPFIDVMLVLLIIFMVTAPLLTAGMKVELPQARSSQPLEPVQPVVVTVGPDGRLQVGDRDVARDGLVGLVRETLGGGADRHIQVRGDAKADFGAIVSVLDLLASNGLTRIALVTQRPTAPAATR</sequence>
<evidence type="ECO:0000313" key="9">
    <source>
        <dbReference type="EMBL" id="QCI67049.1"/>
    </source>
</evidence>
<dbReference type="AlphaFoldDB" id="A0A4D7B093"/>
<organism evidence="9 10">
    <name type="scientific">Phreatobacter stygius</name>
    <dbReference type="NCBI Taxonomy" id="1940610"/>
    <lineage>
        <taxon>Bacteria</taxon>
        <taxon>Pseudomonadati</taxon>
        <taxon>Pseudomonadota</taxon>
        <taxon>Alphaproteobacteria</taxon>
        <taxon>Hyphomicrobiales</taxon>
        <taxon>Phreatobacteraceae</taxon>
        <taxon>Phreatobacter</taxon>
    </lineage>
</organism>
<evidence type="ECO:0000256" key="8">
    <source>
        <dbReference type="SAM" id="Phobius"/>
    </source>
</evidence>
<name>A0A4D7B093_9HYPH</name>
<protein>
    <submittedName>
        <fullName evidence="9">Biopolymer transporter ExbD</fullName>
    </submittedName>
</protein>
<comment type="subcellular location">
    <subcellularLocation>
        <location evidence="1">Cell membrane</location>
        <topology evidence="1">Single-pass membrane protein</topology>
    </subcellularLocation>
    <subcellularLocation>
        <location evidence="7">Cell membrane</location>
        <topology evidence="7">Single-pass type II membrane protein</topology>
    </subcellularLocation>
</comment>
<dbReference type="GO" id="GO:0015031">
    <property type="term" value="P:protein transport"/>
    <property type="evidence" value="ECO:0007669"/>
    <property type="project" value="UniProtKB-KW"/>
</dbReference>
<dbReference type="PANTHER" id="PTHR30558">
    <property type="entry name" value="EXBD MEMBRANE COMPONENT OF PMF-DRIVEN MACROMOLECULE IMPORT SYSTEM"/>
    <property type="match status" value="1"/>
</dbReference>
<feature type="transmembrane region" description="Helical" evidence="8">
    <location>
        <begin position="24"/>
        <end position="44"/>
    </location>
</feature>
<dbReference type="PANTHER" id="PTHR30558:SF7">
    <property type="entry name" value="TOL-PAL SYSTEM PROTEIN TOLR"/>
    <property type="match status" value="1"/>
</dbReference>
<evidence type="ECO:0000313" key="10">
    <source>
        <dbReference type="Proteomes" id="UP000298781"/>
    </source>
</evidence>
<dbReference type="RefSeq" id="WP_136962487.1">
    <property type="nucleotide sequence ID" value="NZ_CP039690.1"/>
</dbReference>
<dbReference type="OrthoDB" id="9798629at2"/>
<keyword evidence="7" id="KW-0653">Protein transport</keyword>
<reference evidence="9 10" key="1">
    <citation type="submission" date="2019-04" db="EMBL/GenBank/DDBJ databases">
        <title>Phreatobacter aquaticus sp. nov.</title>
        <authorList>
            <person name="Choi A."/>
        </authorList>
    </citation>
    <scope>NUCLEOTIDE SEQUENCE [LARGE SCALE GENOMIC DNA]</scope>
    <source>
        <strain evidence="9 10">KCTC 52518</strain>
    </source>
</reference>
<keyword evidence="3" id="KW-1003">Cell membrane</keyword>
<proteinExistence type="inferred from homology"/>